<dbReference type="EMBL" id="MU853568">
    <property type="protein sequence ID" value="KAK4145505.1"/>
    <property type="molecule type" value="Genomic_DNA"/>
</dbReference>
<organism evidence="2 3">
    <name type="scientific">Dichotomopilus funicola</name>
    <dbReference type="NCBI Taxonomy" id="1934379"/>
    <lineage>
        <taxon>Eukaryota</taxon>
        <taxon>Fungi</taxon>
        <taxon>Dikarya</taxon>
        <taxon>Ascomycota</taxon>
        <taxon>Pezizomycotina</taxon>
        <taxon>Sordariomycetes</taxon>
        <taxon>Sordariomycetidae</taxon>
        <taxon>Sordariales</taxon>
        <taxon>Chaetomiaceae</taxon>
        <taxon>Dichotomopilus</taxon>
    </lineage>
</organism>
<dbReference type="AlphaFoldDB" id="A0AAN6ZN65"/>
<feature type="region of interest" description="Disordered" evidence="1">
    <location>
        <begin position="332"/>
        <end position="351"/>
    </location>
</feature>
<dbReference type="GeneID" id="87813259"/>
<evidence type="ECO:0000256" key="1">
    <source>
        <dbReference type="SAM" id="MobiDB-lite"/>
    </source>
</evidence>
<evidence type="ECO:0008006" key="4">
    <source>
        <dbReference type="Google" id="ProtNLM"/>
    </source>
</evidence>
<protein>
    <recommendedName>
        <fullName evidence="4">Cytoskeleton-associated protein</fullName>
    </recommendedName>
</protein>
<gene>
    <name evidence="2" type="ORF">C8A04DRAFT_10604</name>
</gene>
<dbReference type="RefSeq" id="XP_062638876.1">
    <property type="nucleotide sequence ID" value="XM_062776646.1"/>
</dbReference>
<dbReference type="Proteomes" id="UP001302676">
    <property type="component" value="Unassembled WGS sequence"/>
</dbReference>
<keyword evidence="3" id="KW-1185">Reference proteome</keyword>
<name>A0AAN6ZN65_9PEZI</name>
<reference evidence="2" key="2">
    <citation type="submission" date="2023-05" db="EMBL/GenBank/DDBJ databases">
        <authorList>
            <consortium name="Lawrence Berkeley National Laboratory"/>
            <person name="Steindorff A."/>
            <person name="Hensen N."/>
            <person name="Bonometti L."/>
            <person name="Westerberg I."/>
            <person name="Brannstrom I.O."/>
            <person name="Guillou S."/>
            <person name="Cros-Aarteil S."/>
            <person name="Calhoun S."/>
            <person name="Haridas S."/>
            <person name="Kuo A."/>
            <person name="Mondo S."/>
            <person name="Pangilinan J."/>
            <person name="Riley R."/>
            <person name="Labutti K."/>
            <person name="Andreopoulos B."/>
            <person name="Lipzen A."/>
            <person name="Chen C."/>
            <person name="Yanf M."/>
            <person name="Daum C."/>
            <person name="Ng V."/>
            <person name="Clum A."/>
            <person name="Ohm R."/>
            <person name="Martin F."/>
            <person name="Silar P."/>
            <person name="Natvig D."/>
            <person name="Lalanne C."/>
            <person name="Gautier V."/>
            <person name="Ament-Velasquez S.L."/>
            <person name="Kruys A."/>
            <person name="Hutchinson M.I."/>
            <person name="Powell A.J."/>
            <person name="Barry K."/>
            <person name="Miller A.N."/>
            <person name="Grigoriev I.V."/>
            <person name="Debuchy R."/>
            <person name="Gladieux P."/>
            <person name="Thoren M.H."/>
            <person name="Johannesson H."/>
        </authorList>
    </citation>
    <scope>NUCLEOTIDE SEQUENCE</scope>
    <source>
        <strain evidence="2">CBS 141.50</strain>
    </source>
</reference>
<evidence type="ECO:0000313" key="2">
    <source>
        <dbReference type="EMBL" id="KAK4145505.1"/>
    </source>
</evidence>
<accession>A0AAN6ZN65</accession>
<sequence length="351" mass="40599">MATARFPGLALGWLTRAVQDDRVMYGYLAIHTVGWLWGLRFLLRKWRDEAEIKPPQPKTQYITQETEDALKLDTLDTMLHHYNHAIRETASKIVCDRAVNDRDTVDRLLWGITRPDYDERMENLRALAIITDPQSLEALHHWKAYAALVRSLELCLEPEQEVLGQEDWDEFPLRDMTEKLCLIFISQLLNNYGPQKLIKAKFVEKWLAKQNWGADLDTRRSNFSHYYRTRRNRITDIIASVRSTDIGLEALEIAGLQEPESPPDSDVEIEINDGGQPMIERFSVLLPNNIDVNGLREDERARVLLRSLQSAQSVEEQRVRHRHREAIVLNDGSRPLNSDDIIQRPESPTSG</sequence>
<reference evidence="2" key="1">
    <citation type="journal article" date="2023" name="Mol. Phylogenet. Evol.">
        <title>Genome-scale phylogeny and comparative genomics of the fungal order Sordariales.</title>
        <authorList>
            <person name="Hensen N."/>
            <person name="Bonometti L."/>
            <person name="Westerberg I."/>
            <person name="Brannstrom I.O."/>
            <person name="Guillou S."/>
            <person name="Cros-Aarteil S."/>
            <person name="Calhoun S."/>
            <person name="Haridas S."/>
            <person name="Kuo A."/>
            <person name="Mondo S."/>
            <person name="Pangilinan J."/>
            <person name="Riley R."/>
            <person name="LaButti K."/>
            <person name="Andreopoulos B."/>
            <person name="Lipzen A."/>
            <person name="Chen C."/>
            <person name="Yan M."/>
            <person name="Daum C."/>
            <person name="Ng V."/>
            <person name="Clum A."/>
            <person name="Steindorff A."/>
            <person name="Ohm R.A."/>
            <person name="Martin F."/>
            <person name="Silar P."/>
            <person name="Natvig D.O."/>
            <person name="Lalanne C."/>
            <person name="Gautier V."/>
            <person name="Ament-Velasquez S.L."/>
            <person name="Kruys A."/>
            <person name="Hutchinson M.I."/>
            <person name="Powell A.J."/>
            <person name="Barry K."/>
            <person name="Miller A.N."/>
            <person name="Grigoriev I.V."/>
            <person name="Debuchy R."/>
            <person name="Gladieux P."/>
            <person name="Hiltunen Thoren M."/>
            <person name="Johannesson H."/>
        </authorList>
    </citation>
    <scope>NUCLEOTIDE SEQUENCE</scope>
    <source>
        <strain evidence="2">CBS 141.50</strain>
    </source>
</reference>
<evidence type="ECO:0000313" key="3">
    <source>
        <dbReference type="Proteomes" id="UP001302676"/>
    </source>
</evidence>
<proteinExistence type="predicted"/>
<comment type="caution">
    <text evidence="2">The sequence shown here is derived from an EMBL/GenBank/DDBJ whole genome shotgun (WGS) entry which is preliminary data.</text>
</comment>